<evidence type="ECO:0000313" key="1">
    <source>
        <dbReference type="EMBL" id="EMC94865.1"/>
    </source>
</evidence>
<dbReference type="Proteomes" id="UP000011761">
    <property type="component" value="Unassembled WGS sequence"/>
</dbReference>
<dbReference type="KEGG" id="bcom:BAUCODRAFT_36140"/>
<dbReference type="EMBL" id="KB445558">
    <property type="protein sequence ID" value="EMC94865.1"/>
    <property type="molecule type" value="Genomic_DNA"/>
</dbReference>
<proteinExistence type="predicted"/>
<sequence>MTDHAARPAAQHINVLVVVLKLPRNSDKGLHIIRCMCKRSCCVAVSAVAIKVRDPSL</sequence>
<accession>M2N7T3</accession>
<dbReference type="HOGENOM" id="CLU_2996204_0_0_1"/>
<organism evidence="1 2">
    <name type="scientific">Baudoinia panamericana (strain UAMH 10762)</name>
    <name type="common">Angels' share fungus</name>
    <name type="synonym">Baudoinia compniacensis (strain UAMH 10762)</name>
    <dbReference type="NCBI Taxonomy" id="717646"/>
    <lineage>
        <taxon>Eukaryota</taxon>
        <taxon>Fungi</taxon>
        <taxon>Dikarya</taxon>
        <taxon>Ascomycota</taxon>
        <taxon>Pezizomycotina</taxon>
        <taxon>Dothideomycetes</taxon>
        <taxon>Dothideomycetidae</taxon>
        <taxon>Mycosphaerellales</taxon>
        <taxon>Teratosphaeriaceae</taxon>
        <taxon>Baudoinia</taxon>
    </lineage>
</organism>
<name>M2N7T3_BAUPA</name>
<dbReference type="RefSeq" id="XP_007678105.1">
    <property type="nucleotide sequence ID" value="XM_007679915.1"/>
</dbReference>
<gene>
    <name evidence="1" type="ORF">BAUCODRAFT_36140</name>
</gene>
<dbReference type="GeneID" id="19112882"/>
<keyword evidence="2" id="KW-1185">Reference proteome</keyword>
<reference evidence="1 2" key="1">
    <citation type="journal article" date="2012" name="PLoS Pathog.">
        <title>Diverse lifestyles and strategies of plant pathogenesis encoded in the genomes of eighteen Dothideomycetes fungi.</title>
        <authorList>
            <person name="Ohm R.A."/>
            <person name="Feau N."/>
            <person name="Henrissat B."/>
            <person name="Schoch C.L."/>
            <person name="Horwitz B.A."/>
            <person name="Barry K.W."/>
            <person name="Condon B.J."/>
            <person name="Copeland A.C."/>
            <person name="Dhillon B."/>
            <person name="Glaser F."/>
            <person name="Hesse C.N."/>
            <person name="Kosti I."/>
            <person name="LaButti K."/>
            <person name="Lindquist E.A."/>
            <person name="Lucas S."/>
            <person name="Salamov A.A."/>
            <person name="Bradshaw R.E."/>
            <person name="Ciuffetti L."/>
            <person name="Hamelin R.C."/>
            <person name="Kema G.H.J."/>
            <person name="Lawrence C."/>
            <person name="Scott J.A."/>
            <person name="Spatafora J.W."/>
            <person name="Turgeon B.G."/>
            <person name="de Wit P.J.G.M."/>
            <person name="Zhong S."/>
            <person name="Goodwin S.B."/>
            <person name="Grigoriev I.V."/>
        </authorList>
    </citation>
    <scope>NUCLEOTIDE SEQUENCE [LARGE SCALE GENOMIC DNA]</scope>
    <source>
        <strain evidence="1 2">UAMH 10762</strain>
    </source>
</reference>
<protein>
    <submittedName>
        <fullName evidence="1">Uncharacterized protein</fullName>
    </submittedName>
</protein>
<dbReference type="AlphaFoldDB" id="M2N7T3"/>
<evidence type="ECO:0000313" key="2">
    <source>
        <dbReference type="Proteomes" id="UP000011761"/>
    </source>
</evidence>